<dbReference type="SMART" id="SM00387">
    <property type="entry name" value="HATPase_c"/>
    <property type="match status" value="1"/>
</dbReference>
<keyword evidence="4" id="KW-0808">Transferase</keyword>
<dbReference type="InterPro" id="IPR036097">
    <property type="entry name" value="HisK_dim/P_sf"/>
</dbReference>
<evidence type="ECO:0000256" key="5">
    <source>
        <dbReference type="ARBA" id="ARBA00022777"/>
    </source>
</evidence>
<evidence type="ECO:0000256" key="1">
    <source>
        <dbReference type="ARBA" id="ARBA00000085"/>
    </source>
</evidence>
<evidence type="ECO:0000259" key="10">
    <source>
        <dbReference type="PROSITE" id="PS50113"/>
    </source>
</evidence>
<gene>
    <name evidence="11" type="ORF">SAMN06264855_103178</name>
</gene>
<proteinExistence type="predicted"/>
<dbReference type="InterPro" id="IPR052162">
    <property type="entry name" value="Sensor_kinase/Photoreceptor"/>
</dbReference>
<dbReference type="EC" id="2.7.13.3" evidence="2"/>
<feature type="region of interest" description="Disordered" evidence="7">
    <location>
        <begin position="36"/>
        <end position="82"/>
    </location>
</feature>
<dbReference type="InterPro" id="IPR013656">
    <property type="entry name" value="PAS_4"/>
</dbReference>
<dbReference type="InterPro" id="IPR036890">
    <property type="entry name" value="HATPase_C_sf"/>
</dbReference>
<dbReference type="InterPro" id="IPR004358">
    <property type="entry name" value="Sig_transdc_His_kin-like_C"/>
</dbReference>
<dbReference type="Gene3D" id="3.30.565.10">
    <property type="entry name" value="Histidine kinase-like ATPase, C-terminal domain"/>
    <property type="match status" value="1"/>
</dbReference>
<name>A0A238VNL4_HALVU</name>
<dbReference type="Pfam" id="PF00512">
    <property type="entry name" value="HisKA"/>
    <property type="match status" value="1"/>
</dbReference>
<evidence type="ECO:0000259" key="9">
    <source>
        <dbReference type="PROSITE" id="PS50112"/>
    </source>
</evidence>
<keyword evidence="6" id="KW-0175">Coiled coil</keyword>
<evidence type="ECO:0000313" key="12">
    <source>
        <dbReference type="Proteomes" id="UP000198397"/>
    </source>
</evidence>
<dbReference type="InterPro" id="IPR005467">
    <property type="entry name" value="His_kinase_dom"/>
</dbReference>
<keyword evidence="5" id="KW-0418">Kinase</keyword>
<evidence type="ECO:0000256" key="4">
    <source>
        <dbReference type="ARBA" id="ARBA00022679"/>
    </source>
</evidence>
<feature type="domain" description="PAC" evidence="10">
    <location>
        <begin position="411"/>
        <end position="463"/>
    </location>
</feature>
<dbReference type="PROSITE" id="PS50113">
    <property type="entry name" value="PAC"/>
    <property type="match status" value="3"/>
</dbReference>
<dbReference type="SMART" id="SM00091">
    <property type="entry name" value="PAS"/>
    <property type="match status" value="2"/>
</dbReference>
<dbReference type="InterPro" id="IPR000014">
    <property type="entry name" value="PAS"/>
</dbReference>
<dbReference type="NCBIfam" id="TIGR00229">
    <property type="entry name" value="sensory_box"/>
    <property type="match status" value="3"/>
</dbReference>
<dbReference type="InterPro" id="IPR003661">
    <property type="entry name" value="HisK_dim/P_dom"/>
</dbReference>
<dbReference type="Gene3D" id="2.10.70.100">
    <property type="match status" value="1"/>
</dbReference>
<evidence type="ECO:0000256" key="2">
    <source>
        <dbReference type="ARBA" id="ARBA00012438"/>
    </source>
</evidence>
<dbReference type="EMBL" id="FZNQ01000003">
    <property type="protein sequence ID" value="SNR35808.1"/>
    <property type="molecule type" value="Genomic_DNA"/>
</dbReference>
<feature type="domain" description="PAS" evidence="9">
    <location>
        <begin position="206"/>
        <end position="275"/>
    </location>
</feature>
<dbReference type="PROSITE" id="PS50109">
    <property type="entry name" value="HIS_KIN"/>
    <property type="match status" value="1"/>
</dbReference>
<dbReference type="AlphaFoldDB" id="A0A238VNL4"/>
<dbReference type="Pfam" id="PF08448">
    <property type="entry name" value="PAS_4"/>
    <property type="match status" value="2"/>
</dbReference>
<feature type="domain" description="Histidine kinase" evidence="8">
    <location>
        <begin position="470"/>
        <end position="659"/>
    </location>
</feature>
<feature type="domain" description="PAS" evidence="9">
    <location>
        <begin position="335"/>
        <end position="409"/>
    </location>
</feature>
<sequence>MGDTVRVLYLGDDPAVADLLRQQLEDGDERFVVETASDPEEVASSIDADPPDGVVPASERARREGCGAGTTAEPSETGETGDDELLRQTERLARVGGWEVDVETGEQRWTRGTYAIHGLDPDEPFEPTLEAGVEFYHPDDRERIERATARCIESGEPYEEELRLITADGRHRWVRTSGEPVYEGGEIHAIRGAIQDITDRKERERELHRYEAMLEYSPDLIVVLDEDGTVDYQSPPSPLFDWEPRSLVGETPFEQIHPEDRSRVIDHFERVIAAPEEIDKIELRAEDVNGEWHWVESRAQNFIGREPVDGILAVMRDISERKEYEQELERQTAELEAQYRYLFEEAPIMMVLTRTVDGEPIVDDCNQRFADRLGYRKNEVLDRKLASFYTNESARKLLEDGYSRALSGKLVSADRELLTTEGERVETLLRAVPRRMADGELDGTLAMYVDISRRKAIEREKTRLEEVNRVLSHDLRNPLNVAQGRVRLAIDDDDADPEHLAVVVDALERMERLIEDLLELARTDDAIETERLSLATLAREAWRNVETGESGFRIETDTSVEAERTRVTQLFENLFRNAIEHGDEAVTVTVGELDDGFYIEDTGPGIPEADRERVFEAGYSTNPDGTGLGLGIVKRVCDAHGWTVRVTAGTDGGARFEIRDVGPA</sequence>
<dbReference type="InterPro" id="IPR003594">
    <property type="entry name" value="HATPase_dom"/>
</dbReference>
<dbReference type="SUPFAM" id="SSF55785">
    <property type="entry name" value="PYP-like sensor domain (PAS domain)"/>
    <property type="match status" value="3"/>
</dbReference>
<dbReference type="Gene3D" id="1.10.287.130">
    <property type="match status" value="1"/>
</dbReference>
<dbReference type="SUPFAM" id="SSF47384">
    <property type="entry name" value="Homodimeric domain of signal transducing histidine kinase"/>
    <property type="match status" value="1"/>
</dbReference>
<dbReference type="CDD" id="cd00082">
    <property type="entry name" value="HisKA"/>
    <property type="match status" value="1"/>
</dbReference>
<dbReference type="Pfam" id="PF02518">
    <property type="entry name" value="HATPase_c"/>
    <property type="match status" value="1"/>
</dbReference>
<feature type="coiled-coil region" evidence="6">
    <location>
        <begin position="314"/>
        <end position="345"/>
    </location>
</feature>
<evidence type="ECO:0000313" key="11">
    <source>
        <dbReference type="EMBL" id="SNR35808.1"/>
    </source>
</evidence>
<dbReference type="InterPro" id="IPR035965">
    <property type="entry name" value="PAS-like_dom_sf"/>
</dbReference>
<feature type="domain" description="PAC" evidence="10">
    <location>
        <begin position="158"/>
        <end position="209"/>
    </location>
</feature>
<dbReference type="Pfam" id="PF08447">
    <property type="entry name" value="PAS_3"/>
    <property type="match status" value="1"/>
</dbReference>
<dbReference type="SUPFAM" id="SSF55874">
    <property type="entry name" value="ATPase domain of HSP90 chaperone/DNA topoisomerase II/histidine kinase"/>
    <property type="match status" value="1"/>
</dbReference>
<reference evidence="11 12" key="1">
    <citation type="submission" date="2017-06" db="EMBL/GenBank/DDBJ databases">
        <authorList>
            <person name="Kim H.J."/>
            <person name="Triplett B.A."/>
        </authorList>
    </citation>
    <scope>NUCLEOTIDE SEQUENCE [LARGE SCALE GENOMIC DNA]</scope>
    <source>
        <strain evidence="11 12">DSM 8800</strain>
    </source>
</reference>
<keyword evidence="12" id="KW-1185">Reference proteome</keyword>
<dbReference type="PROSITE" id="PS50112">
    <property type="entry name" value="PAS"/>
    <property type="match status" value="2"/>
</dbReference>
<dbReference type="CDD" id="cd00130">
    <property type="entry name" value="PAS"/>
    <property type="match status" value="3"/>
</dbReference>
<keyword evidence="3" id="KW-0597">Phosphoprotein</keyword>
<dbReference type="PRINTS" id="PR00344">
    <property type="entry name" value="BCTRLSENSOR"/>
</dbReference>
<dbReference type="InterPro" id="IPR000700">
    <property type="entry name" value="PAS-assoc_C"/>
</dbReference>
<evidence type="ECO:0000256" key="7">
    <source>
        <dbReference type="SAM" id="MobiDB-lite"/>
    </source>
</evidence>
<dbReference type="RefSeq" id="WP_089383966.1">
    <property type="nucleotide sequence ID" value="NZ_FZNQ01000003.1"/>
</dbReference>
<evidence type="ECO:0000256" key="3">
    <source>
        <dbReference type="ARBA" id="ARBA00022553"/>
    </source>
</evidence>
<evidence type="ECO:0000256" key="6">
    <source>
        <dbReference type="SAM" id="Coils"/>
    </source>
</evidence>
<dbReference type="SMART" id="SM00388">
    <property type="entry name" value="HisKA"/>
    <property type="match status" value="1"/>
</dbReference>
<dbReference type="InterPro" id="IPR013655">
    <property type="entry name" value="PAS_fold_3"/>
</dbReference>
<dbReference type="OrthoDB" id="8127at2157"/>
<dbReference type="Gene3D" id="3.30.450.20">
    <property type="entry name" value="PAS domain"/>
    <property type="match status" value="3"/>
</dbReference>
<dbReference type="PANTHER" id="PTHR43304">
    <property type="entry name" value="PHYTOCHROME-LIKE PROTEIN CPH1"/>
    <property type="match status" value="1"/>
</dbReference>
<feature type="domain" description="PAC" evidence="10">
    <location>
        <begin position="279"/>
        <end position="330"/>
    </location>
</feature>
<comment type="catalytic activity">
    <reaction evidence="1">
        <text>ATP + protein L-histidine = ADP + protein N-phospho-L-histidine.</text>
        <dbReference type="EC" id="2.7.13.3"/>
    </reaction>
</comment>
<accession>A0A238VNL4</accession>
<dbReference type="InterPro" id="IPR001610">
    <property type="entry name" value="PAC"/>
</dbReference>
<dbReference type="GO" id="GO:0000155">
    <property type="term" value="F:phosphorelay sensor kinase activity"/>
    <property type="evidence" value="ECO:0007669"/>
    <property type="project" value="InterPro"/>
</dbReference>
<dbReference type="PANTHER" id="PTHR43304:SF1">
    <property type="entry name" value="PAC DOMAIN-CONTAINING PROTEIN"/>
    <property type="match status" value="1"/>
</dbReference>
<protein>
    <recommendedName>
        <fullName evidence="2">histidine kinase</fullName>
        <ecNumber evidence="2">2.7.13.3</ecNumber>
    </recommendedName>
</protein>
<evidence type="ECO:0000259" key="8">
    <source>
        <dbReference type="PROSITE" id="PS50109"/>
    </source>
</evidence>
<dbReference type="Proteomes" id="UP000198397">
    <property type="component" value="Unassembled WGS sequence"/>
</dbReference>
<organism evidence="11 12">
    <name type="scientific">Halorubrum vacuolatum</name>
    <name type="common">Natronobacterium vacuolatum</name>
    <dbReference type="NCBI Taxonomy" id="63740"/>
    <lineage>
        <taxon>Archaea</taxon>
        <taxon>Methanobacteriati</taxon>
        <taxon>Methanobacteriota</taxon>
        <taxon>Stenosarchaea group</taxon>
        <taxon>Halobacteria</taxon>
        <taxon>Halobacteriales</taxon>
        <taxon>Haloferacaceae</taxon>
        <taxon>Halorubrum</taxon>
    </lineage>
</organism>
<dbReference type="SMART" id="SM00086">
    <property type="entry name" value="PAC"/>
    <property type="match status" value="3"/>
</dbReference>